<evidence type="ECO:0000313" key="5">
    <source>
        <dbReference type="Proteomes" id="UP000663882"/>
    </source>
</evidence>
<protein>
    <submittedName>
        <fullName evidence="4">Uncharacterized protein</fullName>
    </submittedName>
</protein>
<evidence type="ECO:0000313" key="4">
    <source>
        <dbReference type="EMBL" id="CAF1060077.1"/>
    </source>
</evidence>
<dbReference type="PANTHER" id="PTHR21501:SF1">
    <property type="entry name" value="PROTEIN FAM-161"/>
    <property type="match status" value="1"/>
</dbReference>
<dbReference type="InterPro" id="IPR019579">
    <property type="entry name" value="FAM161A/B"/>
</dbReference>
<evidence type="ECO:0000256" key="2">
    <source>
        <dbReference type="ARBA" id="ARBA00023054"/>
    </source>
</evidence>
<reference evidence="4" key="1">
    <citation type="submission" date="2021-02" db="EMBL/GenBank/DDBJ databases">
        <authorList>
            <person name="Nowell W R."/>
        </authorList>
    </citation>
    <scope>NUCLEOTIDE SEQUENCE</scope>
</reference>
<comment type="caution">
    <text evidence="4">The sequence shown here is derived from an EMBL/GenBank/DDBJ whole genome shotgun (WGS) entry which is preliminary data.</text>
</comment>
<evidence type="ECO:0000256" key="3">
    <source>
        <dbReference type="SAM" id="Coils"/>
    </source>
</evidence>
<dbReference type="PANTHER" id="PTHR21501">
    <property type="entry name" value="PROTEIN FAM-161"/>
    <property type="match status" value="1"/>
</dbReference>
<dbReference type="OrthoDB" id="2150121at2759"/>
<feature type="coiled-coil region" evidence="3">
    <location>
        <begin position="238"/>
        <end position="289"/>
    </location>
</feature>
<accession>A0A814L8U8</accession>
<dbReference type="AlphaFoldDB" id="A0A814L8U8"/>
<dbReference type="GO" id="GO:0044782">
    <property type="term" value="P:cilium organization"/>
    <property type="evidence" value="ECO:0007669"/>
    <property type="project" value="TreeGrafter"/>
</dbReference>
<proteinExistence type="inferred from homology"/>
<dbReference type="GO" id="GO:0005856">
    <property type="term" value="C:cytoskeleton"/>
    <property type="evidence" value="ECO:0007669"/>
    <property type="project" value="UniProtKB-ARBA"/>
</dbReference>
<gene>
    <name evidence="4" type="ORF">RFH988_LOCUS17204</name>
</gene>
<dbReference type="Proteomes" id="UP000663882">
    <property type="component" value="Unassembled WGS sequence"/>
</dbReference>
<sequence>MSSNSMIDHYNSHENFNNFNPLSRTIHTDTSNNDKYKQKLLENVEIANRNGDSSFLDTLEKLRREQRIQLAQVEHDYYNQLSTSSYDIPNYTQEKQIQNKHETIVTTKPPLPKVSKQLPSTVFLTEERAQHHMHHRPMSANIIQRHDDEIAFCPHRTSTSNTTATTVHDLTTNHIKNQIHSMWNEFELDDYLEQKKTHRLPTSASWAGRITIPAPFALTNSMNMDNIHRRKCMQEIEAAKLQKEVDEELNLRRSFKAKTMPAHVHKPLYDQLQEEQRIRREQVHQMTREYLSSIRKPFSFDARERAKTILRRHSYSAGDLIQPGFQFKARPLPDFYYQTGQENEQMKEQADYRSVRREMRAKELLRQSRLPFSNQKRKRTNRSMSVNDLGRFGYEEYSFKPKTNGYYVPNYDKIHSKFLRNMEQKKRTRSPTKCKPFLLYTNLIPSKKDKILDDIRKDEKIKHFQTFQIKGKQMPTKSASLTNLSASFQQSEAIPTKTTEAQRLREAIGKKKRRQEDLKYKHEETFQRSKSAKERKFREKIRERAQLQDQGVVLKAKRDENNRRIRQSMRRSEDDYAKKLDEMKERVQQRPLLLEHDLKQKAVRELERKIRHAMSLANITEQDLIGQQFNSPNRKVTTTTTVSSS</sequence>
<feature type="coiled-coil region" evidence="3">
    <location>
        <begin position="530"/>
        <end position="623"/>
    </location>
</feature>
<keyword evidence="2 3" id="KW-0175">Coiled coil</keyword>
<evidence type="ECO:0000256" key="1">
    <source>
        <dbReference type="ARBA" id="ARBA00006663"/>
    </source>
</evidence>
<dbReference type="GO" id="GO:0005929">
    <property type="term" value="C:cilium"/>
    <property type="evidence" value="ECO:0007669"/>
    <property type="project" value="TreeGrafter"/>
</dbReference>
<comment type="similarity">
    <text evidence="1">Belongs to the FAM161 family.</text>
</comment>
<dbReference type="InterPro" id="IPR051655">
    <property type="entry name" value="FAM161"/>
</dbReference>
<organism evidence="4 5">
    <name type="scientific">Rotaria sordida</name>
    <dbReference type="NCBI Taxonomy" id="392033"/>
    <lineage>
        <taxon>Eukaryota</taxon>
        <taxon>Metazoa</taxon>
        <taxon>Spiralia</taxon>
        <taxon>Gnathifera</taxon>
        <taxon>Rotifera</taxon>
        <taxon>Eurotatoria</taxon>
        <taxon>Bdelloidea</taxon>
        <taxon>Philodinida</taxon>
        <taxon>Philodinidae</taxon>
        <taxon>Rotaria</taxon>
    </lineage>
</organism>
<name>A0A814L8U8_9BILA</name>
<dbReference type="Pfam" id="PF10595">
    <property type="entry name" value="FAM161A_B"/>
    <property type="match status" value="1"/>
</dbReference>
<dbReference type="EMBL" id="CAJNOO010000911">
    <property type="protein sequence ID" value="CAF1060077.1"/>
    <property type="molecule type" value="Genomic_DNA"/>
</dbReference>